<dbReference type="PROSITE" id="PS51781">
    <property type="entry name" value="SH3B"/>
    <property type="match status" value="1"/>
</dbReference>
<dbReference type="Pfam" id="PF01520">
    <property type="entry name" value="Amidase_3"/>
    <property type="match status" value="1"/>
</dbReference>
<keyword evidence="2" id="KW-0961">Cell wall biogenesis/degradation</keyword>
<feature type="compositionally biased region" description="Polar residues" evidence="3">
    <location>
        <begin position="97"/>
        <end position="114"/>
    </location>
</feature>
<evidence type="ECO:0000313" key="5">
    <source>
        <dbReference type="EMBL" id="PAE89982.1"/>
    </source>
</evidence>
<evidence type="ECO:0000256" key="1">
    <source>
        <dbReference type="ARBA" id="ARBA00022801"/>
    </source>
</evidence>
<proteinExistence type="predicted"/>
<feature type="region of interest" description="Disordered" evidence="3">
    <location>
        <begin position="97"/>
        <end position="120"/>
    </location>
</feature>
<dbReference type="GO" id="GO:0009253">
    <property type="term" value="P:peptidoglycan catabolic process"/>
    <property type="evidence" value="ECO:0007669"/>
    <property type="project" value="InterPro"/>
</dbReference>
<dbReference type="CDD" id="cd02696">
    <property type="entry name" value="MurNAc-LAA"/>
    <property type="match status" value="1"/>
</dbReference>
<accession>A0A268P2J5</accession>
<evidence type="ECO:0000256" key="2">
    <source>
        <dbReference type="ARBA" id="ARBA00023316"/>
    </source>
</evidence>
<dbReference type="Proteomes" id="UP000216207">
    <property type="component" value="Unassembled WGS sequence"/>
</dbReference>
<dbReference type="SMART" id="SM00287">
    <property type="entry name" value="SH3b"/>
    <property type="match status" value="2"/>
</dbReference>
<dbReference type="SMART" id="SM00646">
    <property type="entry name" value="Ami_3"/>
    <property type="match status" value="1"/>
</dbReference>
<dbReference type="InterPro" id="IPR003646">
    <property type="entry name" value="SH3-like_bac-type"/>
</dbReference>
<sequence length="378" mass="41306">MKRLKGKSFIVVALLFSTFFIFLESYASAYTVQTGTVITNTSLNVRENPSNDAPVIGQLQSGAKIEYVDVGYDWVRITYNGKAGYLNSLFIKGNRPTSQATGHQAESHQTTSHQPPAVSGVNVGKVTAKNGLIVRAQASTNSAMLGKIDYGSMVEYRISTDGWGQITYNGQRAFIDTSYLSGSTSNESISGSTSNESKTVDQQAAVTGTISRVVIDPGHGGRDPGAKGNGLIEKNITLLFAKQIKKSLQENGIEVYLTRSSDEYVYLQERANIADSFQADLFLSIHANAHENSLIRGMEIHSFAPSNIAVKLENQFRDLPNAVYRGHYDSNFYVLRNTSTPSLLIELGYVSNQADAALLQSQQFQIQVGEAVRRALQH</sequence>
<comment type="caution">
    <text evidence="5">The sequence shown here is derived from an EMBL/GenBank/DDBJ whole genome shotgun (WGS) entry which is preliminary data.</text>
</comment>
<name>A0A268P2J5_SHOCL</name>
<dbReference type="Gene3D" id="2.30.30.40">
    <property type="entry name" value="SH3 Domains"/>
    <property type="match status" value="2"/>
</dbReference>
<dbReference type="PANTHER" id="PTHR30404">
    <property type="entry name" value="N-ACETYLMURAMOYL-L-ALANINE AMIDASE"/>
    <property type="match status" value="1"/>
</dbReference>
<dbReference type="PANTHER" id="PTHR30404:SF0">
    <property type="entry name" value="N-ACETYLMURAMOYL-L-ALANINE AMIDASE AMIC"/>
    <property type="match status" value="1"/>
</dbReference>
<keyword evidence="1" id="KW-0378">Hydrolase</keyword>
<feature type="domain" description="SH3b" evidence="4">
    <location>
        <begin position="33"/>
        <end position="95"/>
    </location>
</feature>
<dbReference type="GO" id="GO:0008745">
    <property type="term" value="F:N-acetylmuramoyl-L-alanine amidase activity"/>
    <property type="evidence" value="ECO:0007669"/>
    <property type="project" value="InterPro"/>
</dbReference>
<dbReference type="SUPFAM" id="SSF53187">
    <property type="entry name" value="Zn-dependent exopeptidases"/>
    <property type="match status" value="1"/>
</dbReference>
<reference evidence="5 6" key="1">
    <citation type="submission" date="2017-07" db="EMBL/GenBank/DDBJ databases">
        <title>Isolation and whole genome analysis of endospore-forming bacteria from heroin.</title>
        <authorList>
            <person name="Kalinowski J."/>
            <person name="Ahrens B."/>
            <person name="Al-Dilaimi A."/>
            <person name="Winkler A."/>
            <person name="Wibberg D."/>
            <person name="Schleenbecker U."/>
            <person name="Ruckert C."/>
            <person name="Wolfel R."/>
            <person name="Grass G."/>
        </authorList>
    </citation>
    <scope>NUCLEOTIDE SEQUENCE [LARGE SCALE GENOMIC DNA]</scope>
    <source>
        <strain evidence="5 6">7539</strain>
    </source>
</reference>
<dbReference type="EMBL" id="NPCC01000005">
    <property type="protein sequence ID" value="PAE89982.1"/>
    <property type="molecule type" value="Genomic_DNA"/>
</dbReference>
<dbReference type="Gene3D" id="3.40.630.40">
    <property type="entry name" value="Zn-dependent exopeptidases"/>
    <property type="match status" value="1"/>
</dbReference>
<evidence type="ECO:0000256" key="3">
    <source>
        <dbReference type="SAM" id="MobiDB-lite"/>
    </source>
</evidence>
<gene>
    <name evidence="5" type="ORF">CHH72_03065</name>
</gene>
<dbReference type="Pfam" id="PF08239">
    <property type="entry name" value="SH3_3"/>
    <property type="match status" value="2"/>
</dbReference>
<evidence type="ECO:0000259" key="4">
    <source>
        <dbReference type="PROSITE" id="PS51781"/>
    </source>
</evidence>
<organism evidence="5 6">
    <name type="scientific">Shouchella clausii</name>
    <name type="common">Alkalihalobacillus clausii</name>
    <dbReference type="NCBI Taxonomy" id="79880"/>
    <lineage>
        <taxon>Bacteria</taxon>
        <taxon>Bacillati</taxon>
        <taxon>Bacillota</taxon>
        <taxon>Bacilli</taxon>
        <taxon>Bacillales</taxon>
        <taxon>Bacillaceae</taxon>
        <taxon>Shouchella</taxon>
    </lineage>
</organism>
<evidence type="ECO:0000313" key="6">
    <source>
        <dbReference type="Proteomes" id="UP000216207"/>
    </source>
</evidence>
<dbReference type="GO" id="GO:0071555">
    <property type="term" value="P:cell wall organization"/>
    <property type="evidence" value="ECO:0007669"/>
    <property type="project" value="UniProtKB-KW"/>
</dbReference>
<dbReference type="InterPro" id="IPR050695">
    <property type="entry name" value="N-acetylmuramoyl_amidase_3"/>
</dbReference>
<dbReference type="InterPro" id="IPR002508">
    <property type="entry name" value="MurNAc-LAA_cat"/>
</dbReference>
<dbReference type="GO" id="GO:0030288">
    <property type="term" value="C:outer membrane-bounded periplasmic space"/>
    <property type="evidence" value="ECO:0007669"/>
    <property type="project" value="TreeGrafter"/>
</dbReference>
<protein>
    <recommendedName>
        <fullName evidence="4">SH3b domain-containing protein</fullName>
    </recommendedName>
</protein>
<dbReference type="AlphaFoldDB" id="A0A268P2J5"/>